<name>A0ABC9WIP2_GRUJA</name>
<dbReference type="AlphaFoldDB" id="A0ABC9WIP2"/>
<keyword evidence="1" id="KW-0732">Signal</keyword>
<evidence type="ECO:0000256" key="1">
    <source>
        <dbReference type="ARBA" id="ARBA00022729"/>
    </source>
</evidence>
<evidence type="ECO:0000313" key="3">
    <source>
        <dbReference type="EMBL" id="GAB0185338.1"/>
    </source>
</evidence>
<reference evidence="3 4" key="1">
    <citation type="submission" date="2024-06" db="EMBL/GenBank/DDBJ databases">
        <title>The draft genome of Grus japonensis, version 3.</title>
        <authorList>
            <person name="Nabeshima K."/>
            <person name="Suzuki S."/>
            <person name="Onuma M."/>
        </authorList>
    </citation>
    <scope>NUCLEOTIDE SEQUENCE [LARGE SCALE GENOMIC DNA]</scope>
    <source>
        <strain evidence="3 4">451A</strain>
    </source>
</reference>
<sequence>MCVAISMQANNECKNKYFTYYNCVSVDLYLKDKGQCNKGIYGDDSKCIFKPSVQGYFCKQADHALVILEILDPSTVSQRLFPVVSVTGNFMDTFSDMTSHASCYPAEHRSTFFSVLPSTKLTTICFPDLAPLTFRLYLLSGQNATRLPLAIFYNEPLSLRVFLQGKYVSPTPSSFSPSEGAGANYFSFEDNLLYVLLHEKEPVEIVTGLSFLVAFTVTEAVGEEIEASTIHRLADFLKVGHDQVRIVHHVLGGESMLKVISANDNKKKYHCPNMAFCTAFHSRSSSQKVERGSVSTRALQPSDMATPSRVLIIELGDPPGHPRNELTSDNLKSLARTIINTHQTGDLQRGLGLSVDTLMVTQPALLFPAEANKRNGSRKHPGTCLYVRPYNISVQVQPSDGEIEKQLPVQPKIVFLDRKGQRVDKLGPPSEPWIVSAHLNGSSEAVLKGLTQVQVIDGCASFSNLAVSSSGTNWKLGFTVTSPPGAKFTVLSQPFTISPVPMGVKASMILVVILSSAASAFILTLAFCWFKKSKSNKTRTERADVPKTSTKAPCKQAQPHAAHIQLCYNQGENKSGVPVGGGEAAV</sequence>
<keyword evidence="2" id="KW-0812">Transmembrane</keyword>
<gene>
    <name evidence="3" type="ORF">GRJ2_000999100</name>
</gene>
<dbReference type="PANTHER" id="PTHR46769:SF1">
    <property type="entry name" value="FIBROCYSTIN"/>
    <property type="match status" value="1"/>
</dbReference>
<proteinExistence type="predicted"/>
<evidence type="ECO:0000256" key="2">
    <source>
        <dbReference type="SAM" id="Phobius"/>
    </source>
</evidence>
<comment type="caution">
    <text evidence="3">The sequence shown here is derived from an EMBL/GenBank/DDBJ whole genome shotgun (WGS) entry which is preliminary data.</text>
</comment>
<dbReference type="PANTHER" id="PTHR46769">
    <property type="entry name" value="POLYCYSTIC KIDNEY AND HEPATIC DISEASE 1 (AUTOSOMAL RECESSIVE)-LIKE 1"/>
    <property type="match status" value="1"/>
</dbReference>
<dbReference type="Proteomes" id="UP001623348">
    <property type="component" value="Unassembled WGS sequence"/>
</dbReference>
<protein>
    <submittedName>
        <fullName evidence="3">Fibrocystin</fullName>
    </submittedName>
</protein>
<keyword evidence="2" id="KW-1133">Transmembrane helix</keyword>
<accession>A0ABC9WIP2</accession>
<organism evidence="3 4">
    <name type="scientific">Grus japonensis</name>
    <name type="common">Japanese crane</name>
    <name type="synonym">Red-crowned crane</name>
    <dbReference type="NCBI Taxonomy" id="30415"/>
    <lineage>
        <taxon>Eukaryota</taxon>
        <taxon>Metazoa</taxon>
        <taxon>Chordata</taxon>
        <taxon>Craniata</taxon>
        <taxon>Vertebrata</taxon>
        <taxon>Euteleostomi</taxon>
        <taxon>Archelosauria</taxon>
        <taxon>Archosauria</taxon>
        <taxon>Dinosauria</taxon>
        <taxon>Saurischia</taxon>
        <taxon>Theropoda</taxon>
        <taxon>Coelurosauria</taxon>
        <taxon>Aves</taxon>
        <taxon>Neognathae</taxon>
        <taxon>Neoaves</taxon>
        <taxon>Gruiformes</taxon>
        <taxon>Gruidae</taxon>
        <taxon>Grus</taxon>
    </lineage>
</organism>
<evidence type="ECO:0000313" key="4">
    <source>
        <dbReference type="Proteomes" id="UP001623348"/>
    </source>
</evidence>
<dbReference type="InterPro" id="IPR052387">
    <property type="entry name" value="Fibrocystin"/>
</dbReference>
<keyword evidence="4" id="KW-1185">Reference proteome</keyword>
<keyword evidence="2" id="KW-0472">Membrane</keyword>
<feature type="transmembrane region" description="Helical" evidence="2">
    <location>
        <begin position="508"/>
        <end position="530"/>
    </location>
</feature>
<dbReference type="EMBL" id="BAAFJT010000003">
    <property type="protein sequence ID" value="GAB0185338.1"/>
    <property type="molecule type" value="Genomic_DNA"/>
</dbReference>